<dbReference type="GeneID" id="59291522"/>
<dbReference type="Proteomes" id="UP000578531">
    <property type="component" value="Unassembled WGS sequence"/>
</dbReference>
<gene>
    <name evidence="1" type="ORF">HO173_009873</name>
</gene>
<accession>A0A8H6L1G3</accession>
<evidence type="ECO:0000313" key="1">
    <source>
        <dbReference type="EMBL" id="KAF6232036.1"/>
    </source>
</evidence>
<name>A0A8H6L1G3_9LECA</name>
<comment type="caution">
    <text evidence="1">The sequence shown here is derived from an EMBL/GenBank/DDBJ whole genome shotgun (WGS) entry which is preliminary data.</text>
</comment>
<reference evidence="1 2" key="1">
    <citation type="journal article" date="2020" name="Genomics">
        <title>Complete, high-quality genomes from long-read metagenomic sequencing of two wolf lichen thalli reveals enigmatic genome architecture.</title>
        <authorList>
            <person name="McKenzie S.K."/>
            <person name="Walston R.F."/>
            <person name="Allen J.L."/>
        </authorList>
    </citation>
    <scope>NUCLEOTIDE SEQUENCE [LARGE SCALE GENOMIC DNA]</scope>
    <source>
        <strain evidence="1">WasteWater2</strain>
    </source>
</reference>
<dbReference type="RefSeq" id="XP_037161467.1">
    <property type="nucleotide sequence ID" value="XM_037311761.1"/>
</dbReference>
<proteinExistence type="predicted"/>
<dbReference type="EMBL" id="JACCJC010000052">
    <property type="protein sequence ID" value="KAF6232036.1"/>
    <property type="molecule type" value="Genomic_DNA"/>
</dbReference>
<evidence type="ECO:0000313" key="2">
    <source>
        <dbReference type="Proteomes" id="UP000578531"/>
    </source>
</evidence>
<keyword evidence="2" id="KW-1185">Reference proteome</keyword>
<sequence>MTVICRSVHEISDVDHENRSSGLGDKQRCSWLLLTLQLQQEISNLLSGLFNQAHRVSIGGAYNNNSPYIARSTRQTCSLLSTSGLPNVQPICAAAGPRRPSIYG</sequence>
<organism evidence="1 2">
    <name type="scientific">Letharia columbiana</name>
    <dbReference type="NCBI Taxonomy" id="112416"/>
    <lineage>
        <taxon>Eukaryota</taxon>
        <taxon>Fungi</taxon>
        <taxon>Dikarya</taxon>
        <taxon>Ascomycota</taxon>
        <taxon>Pezizomycotina</taxon>
        <taxon>Lecanoromycetes</taxon>
        <taxon>OSLEUM clade</taxon>
        <taxon>Lecanoromycetidae</taxon>
        <taxon>Lecanorales</taxon>
        <taxon>Lecanorineae</taxon>
        <taxon>Parmeliaceae</taxon>
        <taxon>Letharia</taxon>
    </lineage>
</organism>
<dbReference type="AlphaFoldDB" id="A0A8H6L1G3"/>
<protein>
    <submittedName>
        <fullName evidence="1">Uncharacterized protein</fullName>
    </submittedName>
</protein>